<dbReference type="STRING" id="84029.CROST_44980"/>
<dbReference type="GO" id="GO:0003723">
    <property type="term" value="F:RNA binding"/>
    <property type="evidence" value="ECO:0007669"/>
    <property type="project" value="UniProtKB-KW"/>
</dbReference>
<dbReference type="GO" id="GO:0051607">
    <property type="term" value="P:defense response to virus"/>
    <property type="evidence" value="ECO:0007669"/>
    <property type="project" value="UniProtKB-KW"/>
</dbReference>
<reference evidence="4 5" key="1">
    <citation type="submission" date="2022-04" db="EMBL/GenBank/DDBJ databases">
        <title>Genome sequence of C. roseum typestrain.</title>
        <authorList>
            <person name="Poehlein A."/>
            <person name="Schoch T."/>
            <person name="Duerre P."/>
            <person name="Daniel R."/>
        </authorList>
    </citation>
    <scope>NUCLEOTIDE SEQUENCE [LARGE SCALE GENOMIC DNA]</scope>
    <source>
        <strain evidence="4 5">DSM 7320</strain>
    </source>
</reference>
<keyword evidence="3" id="KW-0051">Antiviral defense</keyword>
<evidence type="ECO:0000256" key="1">
    <source>
        <dbReference type="ARBA" id="ARBA00005937"/>
    </source>
</evidence>
<dbReference type="PANTHER" id="PTHR36984">
    <property type="entry name" value="CRISPR-ASSOCIATED ENDORIBONUCLEASE CAS6 1"/>
    <property type="match status" value="1"/>
</dbReference>
<evidence type="ECO:0000313" key="5">
    <source>
        <dbReference type="Proteomes" id="UP000190951"/>
    </source>
</evidence>
<dbReference type="NCBIfam" id="TIGR01877">
    <property type="entry name" value="cas_cas6"/>
    <property type="match status" value="1"/>
</dbReference>
<protein>
    <submittedName>
        <fullName evidence="4">Uncharacterized protein</fullName>
    </submittedName>
</protein>
<evidence type="ECO:0000256" key="3">
    <source>
        <dbReference type="ARBA" id="ARBA00023118"/>
    </source>
</evidence>
<gene>
    <name evidence="4" type="ORF">CROST_006820</name>
</gene>
<evidence type="ECO:0000313" key="4">
    <source>
        <dbReference type="EMBL" id="URZ09974.1"/>
    </source>
</evidence>
<dbReference type="Gene3D" id="3.30.70.1900">
    <property type="match status" value="1"/>
</dbReference>
<dbReference type="GO" id="GO:0016788">
    <property type="term" value="F:hydrolase activity, acting on ester bonds"/>
    <property type="evidence" value="ECO:0007669"/>
    <property type="project" value="InterPro"/>
</dbReference>
<organism evidence="4 5">
    <name type="scientific">Clostridium felsineum</name>
    <dbReference type="NCBI Taxonomy" id="36839"/>
    <lineage>
        <taxon>Bacteria</taxon>
        <taxon>Bacillati</taxon>
        <taxon>Bacillota</taxon>
        <taxon>Clostridia</taxon>
        <taxon>Eubacteriales</taxon>
        <taxon>Clostridiaceae</taxon>
        <taxon>Clostridium</taxon>
    </lineage>
</organism>
<dbReference type="PANTHER" id="PTHR36984:SF1">
    <property type="entry name" value="CRISPR-ASSOCIATED ENDORIBONUCLEASE CAS6 1"/>
    <property type="match status" value="1"/>
</dbReference>
<sequence>MKYFELIVTVMLKKDIFYADSGYIIGRNINKSMLLDEELKEIHPKNQFKNYVFDNLYPLEKDKVYKKGRLYVFRIRGIEQGFMQKLKNCMINLINYDFEVISISFNEVQMKKIKELYTINPVIITVNDEPWLQSDKLNIFMTRIEANLEKKYKNLFNDDIDLSGTFIEKIQFKNRFPMYFNYKGGIKLLGNKVSLEIEDNENAQKAAFVAMAVGLGEKNSVVGAGFCRGR</sequence>
<dbReference type="Pfam" id="PF01881">
    <property type="entry name" value="Cas_Cas6_C"/>
    <property type="match status" value="1"/>
</dbReference>
<dbReference type="InterPro" id="IPR049435">
    <property type="entry name" value="Cas_Cas6_C"/>
</dbReference>
<dbReference type="EMBL" id="CP096983">
    <property type="protein sequence ID" value="URZ09974.1"/>
    <property type="molecule type" value="Genomic_DNA"/>
</dbReference>
<keyword evidence="2" id="KW-0694">RNA-binding</keyword>
<dbReference type="KEGG" id="crw:CROST_006820"/>
<dbReference type="Proteomes" id="UP000190951">
    <property type="component" value="Chromosome"/>
</dbReference>
<name>A0A1S8KY11_9CLOT</name>
<keyword evidence="5" id="KW-1185">Reference proteome</keyword>
<proteinExistence type="inferred from homology"/>
<evidence type="ECO:0000256" key="2">
    <source>
        <dbReference type="ARBA" id="ARBA00022884"/>
    </source>
</evidence>
<dbReference type="InterPro" id="IPR010156">
    <property type="entry name" value="CRISPR-assoc_prot_Cas6"/>
</dbReference>
<dbReference type="AlphaFoldDB" id="A0A1S8KY11"/>
<dbReference type="RefSeq" id="WP_077835250.1">
    <property type="nucleotide sequence ID" value="NZ_CP096983.1"/>
</dbReference>
<accession>A0A1S8KY11</accession>
<comment type="similarity">
    <text evidence="1">Belongs to the CRISPR-associated protein Cas6/Cse3/CasE family.</text>
</comment>